<accession>A0A9W9VSD0</accession>
<gene>
    <name evidence="2" type="ORF">N7509_010875</name>
</gene>
<keyword evidence="3" id="KW-1185">Reference proteome</keyword>
<sequence length="135" mass="14229">MAHDSKDPDGDSEMASSVDSVHTDSDGAGHGARTPTRQVHASAATAAAATSELSPPGSQPQTIPGLSTVGALGSLGELDSTQANGKGFDAPIASWKSKRSQEEYQRAMENVIDQDFNLNEFGDPFDERDLEQKLL</sequence>
<organism evidence="2 3">
    <name type="scientific">Penicillium cosmopolitanum</name>
    <dbReference type="NCBI Taxonomy" id="1131564"/>
    <lineage>
        <taxon>Eukaryota</taxon>
        <taxon>Fungi</taxon>
        <taxon>Dikarya</taxon>
        <taxon>Ascomycota</taxon>
        <taxon>Pezizomycotina</taxon>
        <taxon>Eurotiomycetes</taxon>
        <taxon>Eurotiomycetidae</taxon>
        <taxon>Eurotiales</taxon>
        <taxon>Aspergillaceae</taxon>
        <taxon>Penicillium</taxon>
    </lineage>
</organism>
<dbReference type="EMBL" id="JAPZBU010000009">
    <property type="protein sequence ID" value="KAJ5388334.1"/>
    <property type="molecule type" value="Genomic_DNA"/>
</dbReference>
<dbReference type="RefSeq" id="XP_056486132.1">
    <property type="nucleotide sequence ID" value="XM_056635512.1"/>
</dbReference>
<dbReference type="GeneID" id="81374492"/>
<feature type="compositionally biased region" description="Low complexity" evidence="1">
    <location>
        <begin position="41"/>
        <end position="51"/>
    </location>
</feature>
<reference evidence="2" key="2">
    <citation type="journal article" date="2023" name="IMA Fungus">
        <title>Comparative genomic study of the Penicillium genus elucidates a diverse pangenome and 15 lateral gene transfer events.</title>
        <authorList>
            <person name="Petersen C."/>
            <person name="Sorensen T."/>
            <person name="Nielsen M.R."/>
            <person name="Sondergaard T.E."/>
            <person name="Sorensen J.L."/>
            <person name="Fitzpatrick D.A."/>
            <person name="Frisvad J.C."/>
            <person name="Nielsen K.L."/>
        </authorList>
    </citation>
    <scope>NUCLEOTIDE SEQUENCE</scope>
    <source>
        <strain evidence="2">IBT 29677</strain>
    </source>
</reference>
<evidence type="ECO:0000313" key="3">
    <source>
        <dbReference type="Proteomes" id="UP001147747"/>
    </source>
</evidence>
<dbReference type="AlphaFoldDB" id="A0A9W9VSD0"/>
<name>A0A9W9VSD0_9EURO</name>
<evidence type="ECO:0000256" key="1">
    <source>
        <dbReference type="SAM" id="MobiDB-lite"/>
    </source>
</evidence>
<evidence type="ECO:0000313" key="2">
    <source>
        <dbReference type="EMBL" id="KAJ5388334.1"/>
    </source>
</evidence>
<reference evidence="2" key="1">
    <citation type="submission" date="2022-12" db="EMBL/GenBank/DDBJ databases">
        <authorList>
            <person name="Petersen C."/>
        </authorList>
    </citation>
    <scope>NUCLEOTIDE SEQUENCE</scope>
    <source>
        <strain evidence="2">IBT 29677</strain>
    </source>
</reference>
<feature type="region of interest" description="Disordered" evidence="1">
    <location>
        <begin position="1"/>
        <end position="96"/>
    </location>
</feature>
<proteinExistence type="predicted"/>
<dbReference type="Proteomes" id="UP001147747">
    <property type="component" value="Unassembled WGS sequence"/>
</dbReference>
<dbReference type="OrthoDB" id="5377039at2759"/>
<comment type="caution">
    <text evidence="2">The sequence shown here is derived from an EMBL/GenBank/DDBJ whole genome shotgun (WGS) entry which is preliminary data.</text>
</comment>
<protein>
    <submittedName>
        <fullName evidence="2">Uncharacterized protein</fullName>
    </submittedName>
</protein>